<evidence type="ECO:0000256" key="1">
    <source>
        <dbReference type="ARBA" id="ARBA00022741"/>
    </source>
</evidence>
<dbReference type="PANTHER" id="PTHR43790:SF8">
    <property type="entry name" value="SUGAR ABC TRANSPORTER ATP-BINDING PROTEIN"/>
    <property type="match status" value="1"/>
</dbReference>
<evidence type="ECO:0000313" key="4">
    <source>
        <dbReference type="EMBL" id="ASY13919.1"/>
    </source>
</evidence>
<organism evidence="4 5">
    <name type="scientific">Candidatus Nanopelagicus hibericus</name>
    <dbReference type="NCBI Taxonomy" id="1884915"/>
    <lineage>
        <taxon>Bacteria</taxon>
        <taxon>Bacillati</taxon>
        <taxon>Actinomycetota</taxon>
        <taxon>Actinomycetes</taxon>
        <taxon>Candidatus Nanopelagicales</taxon>
        <taxon>Candidatus Nanopelagicaceae</taxon>
        <taxon>Candidatus Nanopelagicus</taxon>
    </lineage>
</organism>
<dbReference type="OrthoDB" id="7875923at2"/>
<evidence type="ECO:0000256" key="2">
    <source>
        <dbReference type="ARBA" id="ARBA00022840"/>
    </source>
</evidence>
<gene>
    <name evidence="4" type="ORF">B1s21160_02125</name>
</gene>
<dbReference type="GO" id="GO:0016887">
    <property type="term" value="F:ATP hydrolysis activity"/>
    <property type="evidence" value="ECO:0007669"/>
    <property type="project" value="InterPro"/>
</dbReference>
<keyword evidence="5" id="KW-1185">Reference proteome</keyword>
<dbReference type="GO" id="GO:0005524">
    <property type="term" value="F:ATP binding"/>
    <property type="evidence" value="ECO:0007669"/>
    <property type="project" value="UniProtKB-KW"/>
</dbReference>
<dbReference type="InterPro" id="IPR003439">
    <property type="entry name" value="ABC_transporter-like_ATP-bd"/>
</dbReference>
<dbReference type="RefSeq" id="WP_095672887.1">
    <property type="nucleotide sequence ID" value="NZ_CP016771.1"/>
</dbReference>
<dbReference type="AlphaFoldDB" id="A0A249KB31"/>
<keyword evidence="1" id="KW-0547">Nucleotide-binding</keyword>
<keyword evidence="4" id="KW-0813">Transport</keyword>
<dbReference type="KEGG" id="nhi:B1s21160_02125"/>
<dbReference type="SUPFAM" id="SSF52540">
    <property type="entry name" value="P-loop containing nucleoside triphosphate hydrolases"/>
    <property type="match status" value="1"/>
</dbReference>
<dbReference type="SMART" id="SM00382">
    <property type="entry name" value="AAA"/>
    <property type="match status" value="1"/>
</dbReference>
<dbReference type="Pfam" id="PF00005">
    <property type="entry name" value="ABC_tran"/>
    <property type="match status" value="1"/>
</dbReference>
<keyword evidence="2 4" id="KW-0067">ATP-binding</keyword>
<reference evidence="4 5" key="1">
    <citation type="submission" date="2016-07" db="EMBL/GenBank/DDBJ databases">
        <title>High microdiversification within the ubiquitous acI lineage of Actinobacteria.</title>
        <authorList>
            <person name="Neuenschwander S.M."/>
            <person name="Salcher M."/>
            <person name="Ghai R."/>
            <person name="Pernthaler J."/>
        </authorList>
    </citation>
    <scope>NUCLEOTIDE SEQUENCE [LARGE SCALE GENOMIC DNA]</scope>
    <source>
        <strain evidence="4">MMS-21-160</strain>
    </source>
</reference>
<dbReference type="CDD" id="cd03216">
    <property type="entry name" value="ABC_Carb_Monos_I"/>
    <property type="match status" value="1"/>
</dbReference>
<sequence length="253" mass="28140">MSNQPIVKLVNVNKSYGNVYALEDINLDFYPGEIVSLVGDNGAGKSTLTKIISGTEGPDDKGQIMVDNTEVKNWTSAKARARGIETVYQNRALSEQQTIYDNVFLGREITNRFGFIDRKKEIEETESLMRKIGYTSKVWTPYSSVNKLSGGERQGVAISRAILFESRLVILDEPTTAMALTEAAEVLEFVRNLKKSGKSVIFISHNPWDAHAVADRFVILERGKIVFDGPKGSMSADDFIALLHKFAKKDIKS</sequence>
<protein>
    <submittedName>
        <fullName evidence="4">Simple sugar transport system ATP-binding protein</fullName>
    </submittedName>
</protein>
<dbReference type="PROSITE" id="PS50893">
    <property type="entry name" value="ABC_TRANSPORTER_2"/>
    <property type="match status" value="1"/>
</dbReference>
<proteinExistence type="predicted"/>
<feature type="domain" description="ABC transporter" evidence="3">
    <location>
        <begin position="7"/>
        <end position="247"/>
    </location>
</feature>
<keyword evidence="4" id="KW-0762">Sugar transport</keyword>
<name>A0A249KB31_9ACTN</name>
<dbReference type="Proteomes" id="UP000217171">
    <property type="component" value="Chromosome"/>
</dbReference>
<dbReference type="PANTHER" id="PTHR43790">
    <property type="entry name" value="CARBOHYDRATE TRANSPORT ATP-BINDING PROTEIN MG119-RELATED"/>
    <property type="match status" value="1"/>
</dbReference>
<dbReference type="InterPro" id="IPR027417">
    <property type="entry name" value="P-loop_NTPase"/>
</dbReference>
<dbReference type="Gene3D" id="3.40.50.300">
    <property type="entry name" value="P-loop containing nucleotide triphosphate hydrolases"/>
    <property type="match status" value="1"/>
</dbReference>
<accession>A0A249KB31</accession>
<dbReference type="InterPro" id="IPR050107">
    <property type="entry name" value="ABC_carbohydrate_import_ATPase"/>
</dbReference>
<dbReference type="EMBL" id="CP016771">
    <property type="protein sequence ID" value="ASY13919.1"/>
    <property type="molecule type" value="Genomic_DNA"/>
</dbReference>
<dbReference type="InterPro" id="IPR003593">
    <property type="entry name" value="AAA+_ATPase"/>
</dbReference>
<evidence type="ECO:0000259" key="3">
    <source>
        <dbReference type="PROSITE" id="PS50893"/>
    </source>
</evidence>
<evidence type="ECO:0000313" key="5">
    <source>
        <dbReference type="Proteomes" id="UP000217171"/>
    </source>
</evidence>